<dbReference type="EC" id="1.1.1.12" evidence="13"/>
<keyword evidence="3 16" id="KW-0479">Metal-binding</keyword>
<dbReference type="GO" id="GO:0046526">
    <property type="term" value="F:D-xylulose reductase activity"/>
    <property type="evidence" value="ECO:0007669"/>
    <property type="project" value="UniProtKB-EC"/>
</dbReference>
<evidence type="ECO:0000256" key="13">
    <source>
        <dbReference type="ARBA" id="ARBA00038954"/>
    </source>
</evidence>
<dbReference type="InterPro" id="IPR013154">
    <property type="entry name" value="ADH-like_N"/>
</dbReference>
<keyword evidence="7" id="KW-0520">NAD</keyword>
<evidence type="ECO:0000256" key="2">
    <source>
        <dbReference type="ARBA" id="ARBA00008072"/>
    </source>
</evidence>
<comment type="catalytic activity">
    <reaction evidence="15">
        <text>L-arabinitol + NAD(+) = L-xylulose + NADH + H(+)</text>
        <dbReference type="Rhea" id="RHEA:16381"/>
        <dbReference type="ChEBI" id="CHEBI:15378"/>
        <dbReference type="ChEBI" id="CHEBI:17399"/>
        <dbReference type="ChEBI" id="CHEBI:18403"/>
        <dbReference type="ChEBI" id="CHEBI:57540"/>
        <dbReference type="ChEBI" id="CHEBI:57945"/>
        <dbReference type="EC" id="1.1.1.12"/>
    </reaction>
</comment>
<sequence>MHNLSFILNKPYDIEFAERPHPNLSGDRDVLIAVNYTGICGSDVHYWQHGAIGHFVVKDPMILGHESAGTVVQVGSAATSLRPGDKVAIEPGTPCRYCSNCLAGRYNLCSEMIFAATPPHNGTLTGFWVAPYDFCHKLPDNVSLREGALIEPLAVAVHIVKQAHVTPGASVVVMGAGPVGLLCAAVARSFGATKIVSVDIVQSKLDFAKDLASTHTYLSQRISAEKNAKALLKKCNLTGGADVVIDASGVEASIQTSLHVVKMGGIFVQGGMGKADVSFPIMAMCLKEVTARGSFRYGPGDFKLAIDLVANGSVDVKKLISGIVQFRHAEEAFKKVKEGAVIKILIAGPNEQVDDELSLDSSGKGIMTKTAGIC</sequence>
<keyword evidence="6" id="KW-0560">Oxidoreductase</keyword>
<dbReference type="PANTHER" id="PTHR43161:SF9">
    <property type="entry name" value="SORBITOL DEHYDROGENASE"/>
    <property type="match status" value="1"/>
</dbReference>
<dbReference type="InterPro" id="IPR002328">
    <property type="entry name" value="ADH_Zn_CS"/>
</dbReference>
<comment type="function">
    <text evidence="8">Xylitol dehydrogenase which catalyzes the conversion of xylitol to D-xylulose. Xylose is a major component of hemicelluloses such as xylan. Most fungi utilize D-xylose via three enzymatic reactions, xylose reductase (XR), xylitol dehydrogenase (XDH), and xylulokinase, to form xylulose 5-phosphate, which enters pentose phosphate pathway.</text>
</comment>
<evidence type="ECO:0000256" key="8">
    <source>
        <dbReference type="ARBA" id="ARBA00024843"/>
    </source>
</evidence>
<evidence type="ECO:0000256" key="4">
    <source>
        <dbReference type="ARBA" id="ARBA00022833"/>
    </source>
</evidence>
<evidence type="ECO:0000256" key="9">
    <source>
        <dbReference type="ARBA" id="ARBA00025713"/>
    </source>
</evidence>
<keyword evidence="4 16" id="KW-0862">Zinc</keyword>
<dbReference type="EMBL" id="JAQHRD010000006">
    <property type="protein sequence ID" value="KAJ6439254.1"/>
    <property type="molecule type" value="Genomic_DNA"/>
</dbReference>
<comment type="cofactor">
    <cofactor evidence="1 16">
        <name>Zn(2+)</name>
        <dbReference type="ChEBI" id="CHEBI:29105"/>
    </cofactor>
</comment>
<dbReference type="FunFam" id="3.40.50.720:FF:000068">
    <property type="entry name" value="Sorbitol dehydrogenase"/>
    <property type="match status" value="1"/>
</dbReference>
<evidence type="ECO:0000259" key="17">
    <source>
        <dbReference type="SMART" id="SM00829"/>
    </source>
</evidence>
<evidence type="ECO:0000256" key="12">
    <source>
        <dbReference type="ARBA" id="ARBA00037881"/>
    </source>
</evidence>
<dbReference type="PANTHER" id="PTHR43161">
    <property type="entry name" value="SORBITOL DEHYDROGENASE"/>
    <property type="match status" value="1"/>
</dbReference>
<dbReference type="Proteomes" id="UP001163105">
    <property type="component" value="Unassembled WGS sequence"/>
</dbReference>
<evidence type="ECO:0000256" key="10">
    <source>
        <dbReference type="ARBA" id="ARBA00026119"/>
    </source>
</evidence>
<evidence type="ECO:0000256" key="16">
    <source>
        <dbReference type="RuleBase" id="RU361277"/>
    </source>
</evidence>
<keyword evidence="5" id="KW-0054">Arabinose catabolism</keyword>
<evidence type="ECO:0000313" key="18">
    <source>
        <dbReference type="EMBL" id="KAJ6439254.1"/>
    </source>
</evidence>
<dbReference type="Pfam" id="PF08240">
    <property type="entry name" value="ADH_N"/>
    <property type="match status" value="1"/>
</dbReference>
<dbReference type="GO" id="GO:0050019">
    <property type="term" value="F:L-arabinitol 4-dehydrogenase activity"/>
    <property type="evidence" value="ECO:0007669"/>
    <property type="project" value="UniProtKB-EC"/>
</dbReference>
<dbReference type="GO" id="GO:0019568">
    <property type="term" value="P:arabinose catabolic process"/>
    <property type="evidence" value="ECO:0007669"/>
    <property type="project" value="UniProtKB-KW"/>
</dbReference>
<evidence type="ECO:0000256" key="3">
    <source>
        <dbReference type="ARBA" id="ARBA00022723"/>
    </source>
</evidence>
<dbReference type="Pfam" id="PF00107">
    <property type="entry name" value="ADH_zinc_N"/>
    <property type="match status" value="1"/>
</dbReference>
<keyword evidence="19" id="KW-1185">Reference proteome</keyword>
<evidence type="ECO:0000256" key="14">
    <source>
        <dbReference type="ARBA" id="ARBA00039783"/>
    </source>
</evidence>
<protein>
    <recommendedName>
        <fullName evidence="14">L-arabinitol 4-dehydrogenase</fullName>
        <ecNumber evidence="13">1.1.1.12</ecNumber>
        <ecNumber evidence="10">1.1.1.9</ecNumber>
    </recommendedName>
    <alternativeName>
        <fullName evidence="11">Xylitol dehydrogenase A</fullName>
    </alternativeName>
</protein>
<dbReference type="CDD" id="cd05285">
    <property type="entry name" value="sorbitol_DH"/>
    <property type="match status" value="1"/>
</dbReference>
<gene>
    <name evidence="18" type="ORF">O9K51_07139</name>
</gene>
<dbReference type="GO" id="GO:0003939">
    <property type="term" value="F:L-iditol 2-dehydrogenase (NAD+) activity"/>
    <property type="evidence" value="ECO:0007669"/>
    <property type="project" value="TreeGrafter"/>
</dbReference>
<name>A0AB34FIL8_9HYPO</name>
<dbReference type="Gene3D" id="3.90.180.10">
    <property type="entry name" value="Medium-chain alcohol dehydrogenases, catalytic domain"/>
    <property type="match status" value="1"/>
</dbReference>
<comment type="pathway">
    <text evidence="12">Carbohydrate degradation; L-arabinose degradation via L-arabinitol; D-xylulose 5-phosphate from L-arabinose (fungal route): step 2/5.</text>
</comment>
<comment type="pathway">
    <text evidence="9">Carbohydrate degradation; L-arabinose degradation via L-arabinitol; D-xylulose 5-phosphate from L-arabinose (fungal route): step 4/5.</text>
</comment>
<reference evidence="18" key="1">
    <citation type="submission" date="2023-01" db="EMBL/GenBank/DDBJ databases">
        <title>The growth and conidiation of Purpureocillium lavendulum are regulated by nitrogen source and histone H3K14 acetylation.</title>
        <authorList>
            <person name="Tang P."/>
            <person name="Han J."/>
            <person name="Zhang C."/>
            <person name="Tang P."/>
            <person name="Qi F."/>
            <person name="Zhang K."/>
            <person name="Liang L."/>
        </authorList>
    </citation>
    <scope>NUCLEOTIDE SEQUENCE</scope>
    <source>
        <strain evidence="18">YMF1.00683</strain>
    </source>
</reference>
<evidence type="ECO:0000256" key="1">
    <source>
        <dbReference type="ARBA" id="ARBA00001947"/>
    </source>
</evidence>
<comment type="caution">
    <text evidence="18">The sequence shown here is derived from an EMBL/GenBank/DDBJ whole genome shotgun (WGS) entry which is preliminary data.</text>
</comment>
<evidence type="ECO:0000256" key="15">
    <source>
        <dbReference type="ARBA" id="ARBA00049317"/>
    </source>
</evidence>
<organism evidence="18 19">
    <name type="scientific">Purpureocillium lavendulum</name>
    <dbReference type="NCBI Taxonomy" id="1247861"/>
    <lineage>
        <taxon>Eukaryota</taxon>
        <taxon>Fungi</taxon>
        <taxon>Dikarya</taxon>
        <taxon>Ascomycota</taxon>
        <taxon>Pezizomycotina</taxon>
        <taxon>Sordariomycetes</taxon>
        <taxon>Hypocreomycetidae</taxon>
        <taxon>Hypocreales</taxon>
        <taxon>Ophiocordycipitaceae</taxon>
        <taxon>Purpureocillium</taxon>
    </lineage>
</organism>
<dbReference type="SUPFAM" id="SSF51735">
    <property type="entry name" value="NAD(P)-binding Rossmann-fold domains"/>
    <property type="match status" value="1"/>
</dbReference>
<dbReference type="InterPro" id="IPR045306">
    <property type="entry name" value="SDH-like"/>
</dbReference>
<dbReference type="InterPro" id="IPR011032">
    <property type="entry name" value="GroES-like_sf"/>
</dbReference>
<comment type="similarity">
    <text evidence="2 16">Belongs to the zinc-containing alcohol dehydrogenase family.</text>
</comment>
<dbReference type="InterPro" id="IPR013149">
    <property type="entry name" value="ADH-like_C"/>
</dbReference>
<dbReference type="SUPFAM" id="SSF50129">
    <property type="entry name" value="GroES-like"/>
    <property type="match status" value="1"/>
</dbReference>
<accession>A0AB34FIL8</accession>
<evidence type="ECO:0000313" key="19">
    <source>
        <dbReference type="Proteomes" id="UP001163105"/>
    </source>
</evidence>
<dbReference type="GO" id="GO:0008270">
    <property type="term" value="F:zinc ion binding"/>
    <property type="evidence" value="ECO:0007669"/>
    <property type="project" value="InterPro"/>
</dbReference>
<evidence type="ECO:0000256" key="7">
    <source>
        <dbReference type="ARBA" id="ARBA00023027"/>
    </source>
</evidence>
<keyword evidence="5" id="KW-0119">Carbohydrate metabolism</keyword>
<dbReference type="PROSITE" id="PS00059">
    <property type="entry name" value="ADH_ZINC"/>
    <property type="match status" value="1"/>
</dbReference>
<evidence type="ECO:0000256" key="6">
    <source>
        <dbReference type="ARBA" id="ARBA00023002"/>
    </source>
</evidence>
<dbReference type="Gene3D" id="3.40.50.720">
    <property type="entry name" value="NAD(P)-binding Rossmann-like Domain"/>
    <property type="match status" value="1"/>
</dbReference>
<dbReference type="SMART" id="SM00829">
    <property type="entry name" value="PKS_ER"/>
    <property type="match status" value="1"/>
</dbReference>
<proteinExistence type="inferred from homology"/>
<feature type="domain" description="Enoyl reductase (ER)" evidence="17">
    <location>
        <begin position="9"/>
        <end position="346"/>
    </location>
</feature>
<dbReference type="InterPro" id="IPR036291">
    <property type="entry name" value="NAD(P)-bd_dom_sf"/>
</dbReference>
<dbReference type="InterPro" id="IPR020843">
    <property type="entry name" value="ER"/>
</dbReference>
<evidence type="ECO:0000256" key="5">
    <source>
        <dbReference type="ARBA" id="ARBA00022935"/>
    </source>
</evidence>
<dbReference type="AlphaFoldDB" id="A0AB34FIL8"/>
<dbReference type="GO" id="GO:0006062">
    <property type="term" value="P:sorbitol catabolic process"/>
    <property type="evidence" value="ECO:0007669"/>
    <property type="project" value="TreeGrafter"/>
</dbReference>
<dbReference type="EC" id="1.1.1.9" evidence="10"/>
<evidence type="ECO:0000256" key="11">
    <source>
        <dbReference type="ARBA" id="ARBA00030139"/>
    </source>
</evidence>